<organism evidence="4">
    <name type="scientific">Wolinella succinogenes (strain ATCC 29543 / DSM 1740 / CCUG 13145 / JCM 31913 / LMG 7466 / NCTC 11488 / FDC 602W)</name>
    <name type="common">Vibrio succinogenes</name>
    <dbReference type="NCBI Taxonomy" id="273121"/>
    <lineage>
        <taxon>Bacteria</taxon>
        <taxon>Pseudomonadati</taxon>
        <taxon>Campylobacterota</taxon>
        <taxon>Epsilonproteobacteria</taxon>
        <taxon>Campylobacterales</taxon>
        <taxon>Helicobacteraceae</taxon>
        <taxon>Wolinella</taxon>
    </lineage>
</organism>
<protein>
    <submittedName>
        <fullName evidence="3">PUTATIVE PHOSPHATE ABC TRANSPORTER</fullName>
    </submittedName>
</protein>
<name>Q7M9Q4_WOLSU</name>
<dbReference type="HOGENOM" id="CLU_026228_5_1_7"/>
<dbReference type="KEGG" id="wsu:WS0762"/>
<evidence type="ECO:0000313" key="4">
    <source>
        <dbReference type="Proteomes" id="UP000000422"/>
    </source>
</evidence>
<dbReference type="PANTHER" id="PTHR30570:SF1">
    <property type="entry name" value="PHOSPHATE-BINDING PROTEIN PSTS"/>
    <property type="match status" value="1"/>
</dbReference>
<dbReference type="InterPro" id="IPR050811">
    <property type="entry name" value="Phosphate_ABC_transporter"/>
</dbReference>
<dbReference type="Proteomes" id="UP000000422">
    <property type="component" value="Chromosome"/>
</dbReference>
<dbReference type="PANTHER" id="PTHR30570">
    <property type="entry name" value="PERIPLASMIC PHOSPHATE BINDING COMPONENT OF PHOSPHATE ABC TRANSPORTER"/>
    <property type="match status" value="1"/>
</dbReference>
<dbReference type="RefSeq" id="WP_011138675.1">
    <property type="nucleotide sequence ID" value="NC_005090.1"/>
</dbReference>
<dbReference type="InterPro" id="IPR024370">
    <property type="entry name" value="PBP_domain"/>
</dbReference>
<accession>Q7M9Q4</accession>
<keyword evidence="4" id="KW-1185">Reference proteome</keyword>
<dbReference type="SUPFAM" id="SSF53850">
    <property type="entry name" value="Periplasmic binding protein-like II"/>
    <property type="match status" value="1"/>
</dbReference>
<evidence type="ECO:0000259" key="2">
    <source>
        <dbReference type="Pfam" id="PF12849"/>
    </source>
</evidence>
<dbReference type="AlphaFoldDB" id="Q7M9Q4"/>
<keyword evidence="1" id="KW-0732">Signal</keyword>
<dbReference type="eggNOG" id="COG0226">
    <property type="taxonomic scope" value="Bacteria"/>
</dbReference>
<dbReference type="STRING" id="273121.WS0762"/>
<dbReference type="EMBL" id="BX571659">
    <property type="protein sequence ID" value="CAE09878.1"/>
    <property type="molecule type" value="Genomic_DNA"/>
</dbReference>
<dbReference type="Gene3D" id="3.40.190.10">
    <property type="entry name" value="Periplasmic binding protein-like II"/>
    <property type="match status" value="2"/>
</dbReference>
<reference evidence="3 4" key="1">
    <citation type="journal article" date="2003" name="Proc. Natl. Acad. Sci. U.S.A.">
        <title>Complete genome sequence and analysis of Wolinella succinogenes.</title>
        <authorList>
            <person name="Baar C."/>
            <person name="Eppinger M."/>
            <person name="Raddatz G."/>
            <person name="Simon JM."/>
            <person name="Lanz C."/>
            <person name="Klimmek O."/>
            <person name="Nandakumar R."/>
            <person name="Gross R."/>
            <person name="Rosinus A."/>
            <person name="Keller H."/>
            <person name="Jagtap P."/>
            <person name="Linke B."/>
            <person name="Meyer F."/>
            <person name="Lederer H."/>
            <person name="Schuster S.C."/>
        </authorList>
    </citation>
    <scope>NUCLEOTIDE SEQUENCE [LARGE SCALE GENOMIC DNA]</scope>
    <source>
        <strain evidence="4">ATCC 29543 / DSM 1740 / CCUG 13145 / JCM 31913 / LMG 7466 / NCTC 11488 / FDC 602W</strain>
    </source>
</reference>
<feature type="domain" description="PBP" evidence="2">
    <location>
        <begin position="20"/>
        <end position="262"/>
    </location>
</feature>
<dbReference type="CDD" id="cd13653">
    <property type="entry name" value="PBP2_phosphate_like_1"/>
    <property type="match status" value="1"/>
</dbReference>
<gene>
    <name evidence="3" type="primary">pstS</name>
    <name evidence="3" type="ordered locus">WS0762</name>
</gene>
<sequence length="279" mass="30355">MKKSPIWLIPYLIPLFLGAASLKITGASTIQPIIEKSASEYAKNHSVAFNISAGGSGKGMKDSIEHLNDIGMASRSLSAKEEQSLIKVTIGFDALAIIVNQHNPLTALTQKQVADIYSGKIREWRELGWSEGGKIMLINKEIGRSTLELFEGYSKLTHPNRPNAKLENSIAKERFDIGSNLESITLTAGMKSAIGYVSSGTADLSIKAGSPIKILSLDGIVPTKESIQSEKYPIVRGLNLAYHKNAENPEIAPFIDFILSQEGQKIVQSFGFLPITKDK</sequence>
<proteinExistence type="predicted"/>
<dbReference type="Pfam" id="PF12849">
    <property type="entry name" value="PBP_like_2"/>
    <property type="match status" value="1"/>
</dbReference>
<evidence type="ECO:0000313" key="3">
    <source>
        <dbReference type="EMBL" id="CAE09878.1"/>
    </source>
</evidence>
<evidence type="ECO:0000256" key="1">
    <source>
        <dbReference type="ARBA" id="ARBA00022729"/>
    </source>
</evidence>